<feature type="binding site" evidence="9">
    <location>
        <position position="120"/>
    </location>
    <ligand>
        <name>GTP</name>
        <dbReference type="ChEBI" id="CHEBI:37565"/>
    </ligand>
</feature>
<evidence type="ECO:0000256" key="6">
    <source>
        <dbReference type="ARBA" id="ARBA00022833"/>
    </source>
</evidence>
<feature type="binding site" evidence="9">
    <location>
        <position position="73"/>
    </location>
    <ligand>
        <name>Zn(2+)</name>
        <dbReference type="ChEBI" id="CHEBI:29105"/>
        <note>catalytic</note>
    </ligand>
</feature>
<feature type="binding site" evidence="9">
    <location>
        <begin position="55"/>
        <end position="59"/>
    </location>
    <ligand>
        <name>GTP</name>
        <dbReference type="ChEBI" id="CHEBI:37565"/>
    </ligand>
</feature>
<dbReference type="EC" id="3.5.4.25" evidence="9"/>
<evidence type="ECO:0000313" key="11">
    <source>
        <dbReference type="EMBL" id="PMP84373.1"/>
    </source>
</evidence>
<keyword evidence="3 9" id="KW-0479">Metal-binding</keyword>
<organism evidence="11 12">
    <name type="scientific">Chloroflexus aggregans</name>
    <dbReference type="NCBI Taxonomy" id="152260"/>
    <lineage>
        <taxon>Bacteria</taxon>
        <taxon>Bacillati</taxon>
        <taxon>Chloroflexota</taxon>
        <taxon>Chloroflexia</taxon>
        <taxon>Chloroflexales</taxon>
        <taxon>Chloroflexineae</taxon>
        <taxon>Chloroflexaceae</taxon>
        <taxon>Chloroflexus</taxon>
    </lineage>
</organism>
<dbReference type="InterPro" id="IPR036144">
    <property type="entry name" value="RibA-like_sf"/>
</dbReference>
<dbReference type="NCBIfam" id="NF001591">
    <property type="entry name" value="PRK00393.1"/>
    <property type="match status" value="1"/>
</dbReference>
<evidence type="ECO:0000259" key="10">
    <source>
        <dbReference type="Pfam" id="PF00925"/>
    </source>
</evidence>
<dbReference type="CDD" id="cd00641">
    <property type="entry name" value="GTP_cyclohydro2"/>
    <property type="match status" value="1"/>
</dbReference>
<keyword evidence="7 9" id="KW-0342">GTP-binding</keyword>
<keyword evidence="5 9" id="KW-0378">Hydrolase</keyword>
<feature type="binding site" evidence="9">
    <location>
        <position position="160"/>
    </location>
    <ligand>
        <name>GTP</name>
        <dbReference type="ChEBI" id="CHEBI:37565"/>
    </ligand>
</feature>
<accession>A0A2J6XA46</accession>
<dbReference type="HAMAP" id="MF_00179">
    <property type="entry name" value="RibA"/>
    <property type="match status" value="1"/>
</dbReference>
<protein>
    <recommendedName>
        <fullName evidence="9">GTP cyclohydrolase-2</fullName>
        <ecNumber evidence="9">3.5.4.25</ecNumber>
    </recommendedName>
    <alternativeName>
        <fullName evidence="9">GTP cyclohydrolase II</fullName>
    </alternativeName>
</protein>
<dbReference type="Pfam" id="PF00925">
    <property type="entry name" value="GTP_cyclohydro2"/>
    <property type="match status" value="1"/>
</dbReference>
<dbReference type="UniPathway" id="UPA00275">
    <property type="reaction ID" value="UER00400"/>
</dbReference>
<proteinExistence type="inferred from homology"/>
<reference evidence="11 12" key="1">
    <citation type="submission" date="2018-01" db="EMBL/GenBank/DDBJ databases">
        <title>Metagenomic assembled genomes from two thermal pools in the Uzon Caldera, Kamchatka, Russia.</title>
        <authorList>
            <person name="Wilkins L."/>
            <person name="Ettinger C."/>
        </authorList>
    </citation>
    <scope>NUCLEOTIDE SEQUENCE [LARGE SCALE GENOMIC DNA]</scope>
    <source>
        <strain evidence="11">ZAV-02</strain>
    </source>
</reference>
<name>A0A2J6XA46_9CHLR</name>
<evidence type="ECO:0000256" key="5">
    <source>
        <dbReference type="ARBA" id="ARBA00022801"/>
    </source>
</evidence>
<dbReference type="EMBL" id="PNIQ01000254">
    <property type="protein sequence ID" value="PMP84373.1"/>
    <property type="molecule type" value="Genomic_DNA"/>
</dbReference>
<evidence type="ECO:0000256" key="8">
    <source>
        <dbReference type="ARBA" id="ARBA00049295"/>
    </source>
</evidence>
<comment type="pathway">
    <text evidence="1 9">Cofactor biosynthesis; riboflavin biosynthesis; 5-amino-6-(D-ribitylamino)uracil from GTP: step 1/4.</text>
</comment>
<dbReference type="AlphaFoldDB" id="A0A2J6XA46"/>
<dbReference type="PANTHER" id="PTHR21327">
    <property type="entry name" value="GTP CYCLOHYDROLASE II-RELATED"/>
    <property type="match status" value="1"/>
</dbReference>
<dbReference type="GO" id="GO:0005525">
    <property type="term" value="F:GTP binding"/>
    <property type="evidence" value="ECO:0007669"/>
    <property type="project" value="UniProtKB-KW"/>
</dbReference>
<feature type="active site" description="Nucleophile" evidence="9">
    <location>
        <position position="134"/>
    </location>
</feature>
<dbReference type="GO" id="GO:0005829">
    <property type="term" value="C:cytosol"/>
    <property type="evidence" value="ECO:0007669"/>
    <property type="project" value="TreeGrafter"/>
</dbReference>
<feature type="binding site" evidence="9">
    <location>
        <position position="76"/>
    </location>
    <ligand>
        <name>GTP</name>
        <dbReference type="ChEBI" id="CHEBI:37565"/>
    </ligand>
</feature>
<comment type="similarity">
    <text evidence="9">Belongs to the GTP cyclohydrolase II family.</text>
</comment>
<evidence type="ECO:0000256" key="7">
    <source>
        <dbReference type="ARBA" id="ARBA00023134"/>
    </source>
</evidence>
<dbReference type="GO" id="GO:0008270">
    <property type="term" value="F:zinc ion binding"/>
    <property type="evidence" value="ECO:0007669"/>
    <property type="project" value="UniProtKB-UniRule"/>
</dbReference>
<evidence type="ECO:0000256" key="1">
    <source>
        <dbReference type="ARBA" id="ARBA00004853"/>
    </source>
</evidence>
<feature type="binding site" evidence="9">
    <location>
        <position position="155"/>
    </location>
    <ligand>
        <name>GTP</name>
        <dbReference type="ChEBI" id="CHEBI:37565"/>
    </ligand>
</feature>
<evidence type="ECO:0000256" key="9">
    <source>
        <dbReference type="HAMAP-Rule" id="MF_00179"/>
    </source>
</evidence>
<dbReference type="PANTHER" id="PTHR21327:SF18">
    <property type="entry name" value="3,4-DIHYDROXY-2-BUTANONE 4-PHOSPHATE SYNTHASE"/>
    <property type="match status" value="1"/>
</dbReference>
<dbReference type="NCBIfam" id="TIGR00505">
    <property type="entry name" value="ribA"/>
    <property type="match status" value="1"/>
</dbReference>
<dbReference type="FunFam" id="3.40.50.10990:FF:000002">
    <property type="entry name" value="GTP cyclohydrolase-2"/>
    <property type="match status" value="1"/>
</dbReference>
<sequence>MTTESSPVLITRAAMADLPTKFGHFQIIVYLDAEQKEQIALTCGVLTGSEPVLTRLHSECLTGDIFGSHRCDCGEQLAAALNAIQQAGRGVLLYLRQEGRGIGLVNKIRAYALQQQGLDTIDANRALGLPVDTRDYSVAAAILRDLGVHTVRLLTNNPDKITGLEEYGIKVSERVPLQIPANVYNAPYLLAKQLRMGHLLDSRMLL</sequence>
<keyword evidence="4 9" id="KW-0547">Nucleotide-binding</keyword>
<dbReference type="InterPro" id="IPR000926">
    <property type="entry name" value="RibA"/>
</dbReference>
<feature type="binding site" evidence="9">
    <location>
        <begin position="98"/>
        <end position="100"/>
    </location>
    <ligand>
        <name>GTP</name>
        <dbReference type="ChEBI" id="CHEBI:37565"/>
    </ligand>
</feature>
<feature type="binding site" evidence="9">
    <location>
        <position position="71"/>
    </location>
    <ligand>
        <name>Zn(2+)</name>
        <dbReference type="ChEBI" id="CHEBI:29105"/>
        <note>catalytic</note>
    </ligand>
</feature>
<evidence type="ECO:0000313" key="12">
    <source>
        <dbReference type="Proteomes" id="UP000243376"/>
    </source>
</evidence>
<evidence type="ECO:0000256" key="4">
    <source>
        <dbReference type="ARBA" id="ARBA00022741"/>
    </source>
</evidence>
<dbReference type="GO" id="GO:0003935">
    <property type="term" value="F:GTP cyclohydrolase II activity"/>
    <property type="evidence" value="ECO:0007669"/>
    <property type="project" value="UniProtKB-UniRule"/>
</dbReference>
<keyword evidence="6 9" id="KW-0862">Zinc</keyword>
<evidence type="ECO:0000256" key="3">
    <source>
        <dbReference type="ARBA" id="ARBA00022723"/>
    </source>
</evidence>
<feature type="domain" description="GTP cyclohydrolase II" evidence="10">
    <location>
        <begin position="13"/>
        <end position="176"/>
    </location>
</feature>
<dbReference type="GO" id="GO:0009231">
    <property type="term" value="P:riboflavin biosynthetic process"/>
    <property type="evidence" value="ECO:0007669"/>
    <property type="project" value="UniProtKB-UniRule"/>
</dbReference>
<dbReference type="Proteomes" id="UP000243376">
    <property type="component" value="Unassembled WGS sequence"/>
</dbReference>
<comment type="catalytic activity">
    <reaction evidence="8 9">
        <text>GTP + 4 H2O = 2,5-diamino-6-hydroxy-4-(5-phosphoribosylamino)-pyrimidine + formate + 2 phosphate + 3 H(+)</text>
        <dbReference type="Rhea" id="RHEA:23704"/>
        <dbReference type="ChEBI" id="CHEBI:15377"/>
        <dbReference type="ChEBI" id="CHEBI:15378"/>
        <dbReference type="ChEBI" id="CHEBI:15740"/>
        <dbReference type="ChEBI" id="CHEBI:37565"/>
        <dbReference type="ChEBI" id="CHEBI:43474"/>
        <dbReference type="ChEBI" id="CHEBI:58614"/>
        <dbReference type="EC" id="3.5.4.25"/>
    </reaction>
</comment>
<dbReference type="Gene3D" id="3.40.50.10990">
    <property type="entry name" value="GTP cyclohydrolase II"/>
    <property type="match status" value="1"/>
</dbReference>
<keyword evidence="2 9" id="KW-0686">Riboflavin biosynthesis</keyword>
<dbReference type="SUPFAM" id="SSF142695">
    <property type="entry name" value="RibA-like"/>
    <property type="match status" value="1"/>
</dbReference>
<comment type="function">
    <text evidence="9">Catalyzes the conversion of GTP to 2,5-diamino-6-ribosylamino-4(3H)-pyrimidinone 5'-phosphate (DARP), formate and pyrophosphate.</text>
</comment>
<comment type="cofactor">
    <cofactor evidence="9">
        <name>Zn(2+)</name>
        <dbReference type="ChEBI" id="CHEBI:29105"/>
    </cofactor>
    <text evidence="9">Binds 1 zinc ion per subunit.</text>
</comment>
<feature type="binding site" evidence="9">
    <location>
        <position position="60"/>
    </location>
    <ligand>
        <name>Zn(2+)</name>
        <dbReference type="ChEBI" id="CHEBI:29105"/>
        <note>catalytic</note>
    </ligand>
</feature>
<feature type="active site" description="Proton acceptor" evidence="9">
    <location>
        <position position="132"/>
    </location>
</feature>
<dbReference type="InterPro" id="IPR032677">
    <property type="entry name" value="GTP_cyclohydro_II"/>
</dbReference>
<gene>
    <name evidence="9 11" type="primary">ribA</name>
    <name evidence="11" type="ORF">C0184_03815</name>
</gene>
<evidence type="ECO:0000256" key="2">
    <source>
        <dbReference type="ARBA" id="ARBA00022619"/>
    </source>
</evidence>
<comment type="caution">
    <text evidence="11">The sequence shown here is derived from an EMBL/GenBank/DDBJ whole genome shotgun (WGS) entry which is preliminary data.</text>
</comment>